<dbReference type="Proteomes" id="UP000250235">
    <property type="component" value="Unassembled WGS sequence"/>
</dbReference>
<protein>
    <submittedName>
        <fullName evidence="1">Uncharacterized protein</fullName>
    </submittedName>
</protein>
<keyword evidence="2" id="KW-1185">Reference proteome</keyword>
<evidence type="ECO:0000313" key="1">
    <source>
        <dbReference type="EMBL" id="KZV52232.1"/>
    </source>
</evidence>
<dbReference type="AlphaFoldDB" id="A0A2Z7CYH1"/>
<proteinExistence type="predicted"/>
<dbReference type="EMBL" id="KQ991158">
    <property type="protein sequence ID" value="KZV52232.1"/>
    <property type="molecule type" value="Genomic_DNA"/>
</dbReference>
<organism evidence="1 2">
    <name type="scientific">Dorcoceras hygrometricum</name>
    <dbReference type="NCBI Taxonomy" id="472368"/>
    <lineage>
        <taxon>Eukaryota</taxon>
        <taxon>Viridiplantae</taxon>
        <taxon>Streptophyta</taxon>
        <taxon>Embryophyta</taxon>
        <taxon>Tracheophyta</taxon>
        <taxon>Spermatophyta</taxon>
        <taxon>Magnoliopsida</taxon>
        <taxon>eudicotyledons</taxon>
        <taxon>Gunneridae</taxon>
        <taxon>Pentapetalae</taxon>
        <taxon>asterids</taxon>
        <taxon>lamiids</taxon>
        <taxon>Lamiales</taxon>
        <taxon>Gesneriaceae</taxon>
        <taxon>Didymocarpoideae</taxon>
        <taxon>Trichosporeae</taxon>
        <taxon>Loxocarpinae</taxon>
        <taxon>Dorcoceras</taxon>
    </lineage>
</organism>
<evidence type="ECO:0000313" key="2">
    <source>
        <dbReference type="Proteomes" id="UP000250235"/>
    </source>
</evidence>
<gene>
    <name evidence="1" type="ORF">F511_40988</name>
</gene>
<name>A0A2Z7CYH1_9LAMI</name>
<sequence length="303" mass="34492">MTSALLFERNQKSAEAQELLSAVMTSAYLLEEAGISNADVSISVGKRRESQVTVEEAVSLFKKLTTANVTVKNDGNQQMVRVQQMKRDQLLCKQALKQRESWISDDDISSDVITTSSNWYLEIAIAKRCRLHKLIRQRFAFALKIQQMLFALITSSRKIPAAHPVVSYNEPAVAMNPVASFAYPVAVFEVSAVASNQRSIWKESMAEIESCKLPQFKGTRFVLFWEIVQLTEERCTYLERRQFGLDKRRKDLNLQSNGHIRTEAIYAKATPLKKVDEHTSENRSTRELVTVRLSQKICCTVHQ</sequence>
<reference evidence="1 2" key="1">
    <citation type="journal article" date="2015" name="Proc. Natl. Acad. Sci. U.S.A.">
        <title>The resurrection genome of Boea hygrometrica: A blueprint for survival of dehydration.</title>
        <authorList>
            <person name="Xiao L."/>
            <person name="Yang G."/>
            <person name="Zhang L."/>
            <person name="Yang X."/>
            <person name="Zhao S."/>
            <person name="Ji Z."/>
            <person name="Zhou Q."/>
            <person name="Hu M."/>
            <person name="Wang Y."/>
            <person name="Chen M."/>
            <person name="Xu Y."/>
            <person name="Jin H."/>
            <person name="Xiao X."/>
            <person name="Hu G."/>
            <person name="Bao F."/>
            <person name="Hu Y."/>
            <person name="Wan P."/>
            <person name="Li L."/>
            <person name="Deng X."/>
            <person name="Kuang T."/>
            <person name="Xiang C."/>
            <person name="Zhu J.K."/>
            <person name="Oliver M.J."/>
            <person name="He Y."/>
        </authorList>
    </citation>
    <scope>NUCLEOTIDE SEQUENCE [LARGE SCALE GENOMIC DNA]</scope>
    <source>
        <strain evidence="2">cv. XS01</strain>
    </source>
</reference>
<accession>A0A2Z7CYH1</accession>